<keyword evidence="2" id="KW-0732">Signal</keyword>
<feature type="chain" id="PRO_5014562211" evidence="2">
    <location>
        <begin position="19"/>
        <end position="337"/>
    </location>
</feature>
<evidence type="ECO:0000313" key="5">
    <source>
        <dbReference type="EMBL" id="LAA03916.1"/>
    </source>
</evidence>
<dbReference type="EMBL" id="IAAA01012210">
    <property type="protein sequence ID" value="LAA03912.1"/>
    <property type="molecule type" value="mRNA"/>
</dbReference>
<dbReference type="EMBL" id="IAAA01012211">
    <property type="protein sequence ID" value="LAA03916.1"/>
    <property type="molecule type" value="mRNA"/>
</dbReference>
<dbReference type="AlphaFoldDB" id="A0A2L2Y6V7"/>
<organism evidence="5">
    <name type="scientific">Parasteatoda tepidariorum</name>
    <name type="common">Common house spider</name>
    <name type="synonym">Achaearanea tepidariorum</name>
    <dbReference type="NCBI Taxonomy" id="114398"/>
    <lineage>
        <taxon>Eukaryota</taxon>
        <taxon>Metazoa</taxon>
        <taxon>Ecdysozoa</taxon>
        <taxon>Arthropoda</taxon>
        <taxon>Chelicerata</taxon>
        <taxon>Arachnida</taxon>
        <taxon>Araneae</taxon>
        <taxon>Araneomorphae</taxon>
        <taxon>Entelegynae</taxon>
        <taxon>Araneoidea</taxon>
        <taxon>Theridiidae</taxon>
        <taxon>Parasteatoda</taxon>
    </lineage>
</organism>
<dbReference type="InterPro" id="IPR010483">
    <property type="entry name" value="Alpha_2_MRAP_C"/>
</dbReference>
<sequence>MSLTRVIIFFTLFILSYCSKYSKKANVPDYDKLQTKDKPFRIQKINLIWEKASKKLPPEKLKSLYTDLKFQDKEELAWKKQKSEGLDKSGLKESLIVKSFSAILEKYNLQDDFKVLQDAALISKPVVEEMSNGVYYKNVFRDKKLNKLWLKAEKQGFASEELKTLKEEFQHHQDKIDQYYQLLNQLHTKSSDENHGNAVEHVLHAEVSEKVWKTDNPHQVLKDKHIELKVGYDFLNTRIMPDIRKTEFEEPQVNSLWEMAKNASFSQQELESLKKELHHFEHRIKKLKTLTALELDDDNDVVEIAAKRKKKLKDYGYKVEKIQKDLTGRILQKHSEL</sequence>
<feature type="domain" description="Alpha-2-macroglobulin RAP C-terminal" evidence="4">
    <location>
        <begin position="139"/>
        <end position="337"/>
    </location>
</feature>
<evidence type="ECO:0000256" key="1">
    <source>
        <dbReference type="SAM" id="Coils"/>
    </source>
</evidence>
<dbReference type="Pfam" id="PF06400">
    <property type="entry name" value="Alpha-2-MRAP_N"/>
    <property type="match status" value="1"/>
</dbReference>
<keyword evidence="1" id="KW-0175">Coiled coil</keyword>
<reference evidence="5" key="1">
    <citation type="journal article" date="2016" name="Mol. Ecol. Resour.">
        <title>Evaluation of the impact of RNA preservation methods of spiders for de novo transcriptome assembly.</title>
        <authorList>
            <person name="Kono N."/>
            <person name="Nakamura H."/>
            <person name="Ito Y."/>
            <person name="Tomita M."/>
            <person name="Arakawa K."/>
        </authorList>
    </citation>
    <scope>NUCLEOTIDE SEQUENCE</scope>
    <source>
        <tissue evidence="5">Whole body</tissue>
    </source>
</reference>
<proteinExistence type="evidence at transcript level"/>
<dbReference type="GeneID" id="107440426"/>
<accession>A0A2L2Y6V7</accession>
<dbReference type="Gene3D" id="1.20.81.10">
    <property type="entry name" value="RAP domain"/>
    <property type="match status" value="3"/>
</dbReference>
<feature type="coiled-coil region" evidence="1">
    <location>
        <begin position="263"/>
        <end position="290"/>
    </location>
</feature>
<dbReference type="InterPro" id="IPR009066">
    <property type="entry name" value="MG_RAP_rcpt_1"/>
</dbReference>
<dbReference type="InterPro" id="IPR036744">
    <property type="entry name" value="RAP_sf"/>
</dbReference>
<dbReference type="GO" id="GO:0005783">
    <property type="term" value="C:endoplasmic reticulum"/>
    <property type="evidence" value="ECO:0007669"/>
    <property type="project" value="InterPro"/>
</dbReference>
<dbReference type="GO" id="GO:0008201">
    <property type="term" value="F:heparin binding"/>
    <property type="evidence" value="ECO:0007669"/>
    <property type="project" value="InterPro"/>
</dbReference>
<feature type="signal peptide" evidence="2">
    <location>
        <begin position="1"/>
        <end position="18"/>
    </location>
</feature>
<dbReference type="RefSeq" id="XP_015908824.2">
    <property type="nucleotide sequence ID" value="XM_016053338.4"/>
</dbReference>
<dbReference type="Pfam" id="PF06401">
    <property type="entry name" value="Alpha-2-MRAP_C"/>
    <property type="match status" value="1"/>
</dbReference>
<dbReference type="KEGG" id="ptep:107440426"/>
<dbReference type="InterPro" id="IPR038003">
    <property type="entry name" value="A2-macroglobuin_RAP"/>
</dbReference>
<evidence type="ECO:0000259" key="3">
    <source>
        <dbReference type="Pfam" id="PF06400"/>
    </source>
</evidence>
<evidence type="ECO:0000256" key="2">
    <source>
        <dbReference type="SAM" id="SignalP"/>
    </source>
</evidence>
<protein>
    <submittedName>
        <fullName evidence="5">Alpha-2-macroglobulin receptor-associated protein</fullName>
    </submittedName>
</protein>
<feature type="domain" description="Alpha-2-macroglobulin receptor-associated protein" evidence="3">
    <location>
        <begin position="17"/>
        <end position="118"/>
    </location>
</feature>
<dbReference type="GO" id="GO:0050750">
    <property type="term" value="F:low-density lipoprotein particle receptor binding"/>
    <property type="evidence" value="ECO:0007669"/>
    <property type="project" value="InterPro"/>
</dbReference>
<keyword evidence="5" id="KW-0675">Receptor</keyword>
<dbReference type="OMA" id="QEFEHHQ"/>
<dbReference type="GO" id="GO:0048259">
    <property type="term" value="P:regulation of receptor-mediated endocytosis"/>
    <property type="evidence" value="ECO:0007669"/>
    <property type="project" value="TreeGrafter"/>
</dbReference>
<dbReference type="PANTHER" id="PTHR16560:SF2">
    <property type="entry name" value="ALPHA-2-MACROGLOBULIN RECEPTOR-ASSOCIATED PROTEIN"/>
    <property type="match status" value="1"/>
</dbReference>
<dbReference type="SUPFAM" id="SSF47045">
    <property type="entry name" value="RAP domain-like"/>
    <property type="match status" value="3"/>
</dbReference>
<dbReference type="PANTHER" id="PTHR16560">
    <property type="entry name" value="ALPHA-2-MACROGLOBULIN RECEPTOR-ASSOCIATED PROTEIN"/>
    <property type="match status" value="1"/>
</dbReference>
<dbReference type="GO" id="GO:0048019">
    <property type="term" value="F:receptor antagonist activity"/>
    <property type="evidence" value="ECO:0007669"/>
    <property type="project" value="InterPro"/>
</dbReference>
<evidence type="ECO:0000259" key="4">
    <source>
        <dbReference type="Pfam" id="PF06401"/>
    </source>
</evidence>
<dbReference type="OrthoDB" id="5817428at2759"/>
<name>A0A2L2Y6V7_PARTP</name>